<dbReference type="GO" id="GO:0006811">
    <property type="term" value="P:monoatomic ion transport"/>
    <property type="evidence" value="ECO:0007669"/>
    <property type="project" value="UniProtKB-KW"/>
</dbReference>
<protein>
    <submittedName>
        <fullName evidence="14">Putative porin</fullName>
    </submittedName>
</protein>
<dbReference type="EMBL" id="SOQX01000001">
    <property type="protein sequence ID" value="TDY04274.1"/>
    <property type="molecule type" value="Genomic_DNA"/>
</dbReference>
<dbReference type="GO" id="GO:0046930">
    <property type="term" value="C:pore complex"/>
    <property type="evidence" value="ECO:0007669"/>
    <property type="project" value="UniProtKB-KW"/>
</dbReference>
<evidence type="ECO:0000256" key="9">
    <source>
        <dbReference type="ARBA" id="ARBA00023136"/>
    </source>
</evidence>
<feature type="signal peptide" evidence="12">
    <location>
        <begin position="1"/>
        <end position="22"/>
    </location>
</feature>
<keyword evidence="3" id="KW-0813">Transport</keyword>
<evidence type="ECO:0000256" key="5">
    <source>
        <dbReference type="ARBA" id="ARBA00022692"/>
    </source>
</evidence>
<dbReference type="AlphaFoldDB" id="A0A4R8IV06"/>
<name>A0A4R8IV06_9GAMM</name>
<reference evidence="14 15" key="1">
    <citation type="submission" date="2019-03" db="EMBL/GenBank/DDBJ databases">
        <title>Genomic Encyclopedia of Type Strains, Phase IV (KMG-IV): sequencing the most valuable type-strain genomes for metagenomic binning, comparative biology and taxonomic classification.</title>
        <authorList>
            <person name="Goeker M."/>
        </authorList>
    </citation>
    <scope>NUCLEOTIDE SEQUENCE [LARGE SCALE GENOMIC DNA]</scope>
    <source>
        <strain evidence="14 15">DSM 16326</strain>
    </source>
</reference>
<evidence type="ECO:0000256" key="4">
    <source>
        <dbReference type="ARBA" id="ARBA00022452"/>
    </source>
</evidence>
<proteinExistence type="predicted"/>
<dbReference type="Proteomes" id="UP000294914">
    <property type="component" value="Unassembled WGS sequence"/>
</dbReference>
<evidence type="ECO:0000256" key="8">
    <source>
        <dbReference type="ARBA" id="ARBA00023114"/>
    </source>
</evidence>
<comment type="subcellular location">
    <subcellularLocation>
        <location evidence="1">Cell outer membrane</location>
        <topology evidence="1">Multi-pass membrane protein</topology>
    </subcellularLocation>
</comment>
<keyword evidence="7" id="KW-0406">Ion transport</keyword>
<feature type="region of interest" description="Disordered" evidence="11">
    <location>
        <begin position="41"/>
        <end position="70"/>
    </location>
</feature>
<evidence type="ECO:0000313" key="15">
    <source>
        <dbReference type="Proteomes" id="UP000294914"/>
    </source>
</evidence>
<keyword evidence="10" id="KW-0998">Cell outer membrane</keyword>
<evidence type="ECO:0000256" key="6">
    <source>
        <dbReference type="ARBA" id="ARBA00022729"/>
    </source>
</evidence>
<comment type="subunit">
    <text evidence="2">Homotrimer.</text>
</comment>
<dbReference type="InterPro" id="IPR002299">
    <property type="entry name" value="Porin_Neis"/>
</dbReference>
<evidence type="ECO:0000259" key="13">
    <source>
        <dbReference type="Pfam" id="PF13609"/>
    </source>
</evidence>
<evidence type="ECO:0000256" key="12">
    <source>
        <dbReference type="SAM" id="SignalP"/>
    </source>
</evidence>
<accession>A0A4R8IV06</accession>
<dbReference type="GO" id="GO:0009279">
    <property type="term" value="C:cell outer membrane"/>
    <property type="evidence" value="ECO:0007669"/>
    <property type="project" value="UniProtKB-SubCell"/>
</dbReference>
<dbReference type="PANTHER" id="PTHR34501">
    <property type="entry name" value="PROTEIN YDDL-RELATED"/>
    <property type="match status" value="1"/>
</dbReference>
<dbReference type="GO" id="GO:0015288">
    <property type="term" value="F:porin activity"/>
    <property type="evidence" value="ECO:0007669"/>
    <property type="project" value="UniProtKB-KW"/>
</dbReference>
<keyword evidence="9" id="KW-0472">Membrane</keyword>
<dbReference type="CDD" id="cd00342">
    <property type="entry name" value="gram_neg_porins"/>
    <property type="match status" value="1"/>
</dbReference>
<dbReference type="PANTHER" id="PTHR34501:SF9">
    <property type="entry name" value="MAJOR OUTER MEMBRANE PROTEIN P.IA"/>
    <property type="match status" value="1"/>
</dbReference>
<keyword evidence="5" id="KW-0812">Transmembrane</keyword>
<keyword evidence="6 12" id="KW-0732">Signal</keyword>
<dbReference type="SUPFAM" id="SSF56935">
    <property type="entry name" value="Porins"/>
    <property type="match status" value="1"/>
</dbReference>
<keyword evidence="15" id="KW-1185">Reference proteome</keyword>
<feature type="compositionally biased region" description="Basic and acidic residues" evidence="11">
    <location>
        <begin position="61"/>
        <end position="70"/>
    </location>
</feature>
<dbReference type="InterPro" id="IPR050298">
    <property type="entry name" value="Gram-neg_bact_OMP"/>
</dbReference>
<evidence type="ECO:0000256" key="1">
    <source>
        <dbReference type="ARBA" id="ARBA00004571"/>
    </source>
</evidence>
<sequence>MNKKLIALAVAAGLASPMAANAAPTLYGHLQAEIANVDNEGYGENNGSNGVGRTEVADGESGLKMKDNKRGRLGVKGSEDLGGGLSALYNFEWQVNTTTGGLTDGQRVGMVGLKGDFGTFEAGRIKAAYKYSGGVKYDPFVTTYMEARRSGGMSGGAFGHNSFWNNSIAYKNNFGNMSLWINYGVDEGDAGPDAAGDDATSAGNSGDISAALKYNSGNIEAYVAMATDDKTSSGDPATYTGESYDAVKVGGQWKAGPHAISGQYEMTDSGGANGEADIMFLGYQMKMGKNAFVAQLGQTDHDVDDNDVDYMAVGMIHHFSKKTRAFVGYRNSDQDNGDEISAVSTGLRVTF</sequence>
<dbReference type="Gene3D" id="2.40.160.10">
    <property type="entry name" value="Porin"/>
    <property type="match status" value="1"/>
</dbReference>
<evidence type="ECO:0000256" key="11">
    <source>
        <dbReference type="SAM" id="MobiDB-lite"/>
    </source>
</evidence>
<feature type="chain" id="PRO_5020865946" evidence="12">
    <location>
        <begin position="23"/>
        <end position="351"/>
    </location>
</feature>
<dbReference type="InterPro" id="IPR023614">
    <property type="entry name" value="Porin_dom_sf"/>
</dbReference>
<dbReference type="InterPro" id="IPR033900">
    <property type="entry name" value="Gram_neg_porin_domain"/>
</dbReference>
<evidence type="ECO:0000313" key="14">
    <source>
        <dbReference type="EMBL" id="TDY04274.1"/>
    </source>
</evidence>
<keyword evidence="8" id="KW-0626">Porin</keyword>
<gene>
    <name evidence="14" type="ORF">EDC23_0649</name>
</gene>
<dbReference type="Pfam" id="PF13609">
    <property type="entry name" value="Porin_4"/>
    <property type="match status" value="1"/>
</dbReference>
<dbReference type="OrthoDB" id="8173690at2"/>
<organism evidence="14 15">
    <name type="scientific">Thiohalophilus thiocyanatoxydans</name>
    <dbReference type="NCBI Taxonomy" id="381308"/>
    <lineage>
        <taxon>Bacteria</taxon>
        <taxon>Pseudomonadati</taxon>
        <taxon>Pseudomonadota</taxon>
        <taxon>Gammaproteobacteria</taxon>
        <taxon>Thiohalomonadales</taxon>
        <taxon>Thiohalophilaceae</taxon>
        <taxon>Thiohalophilus</taxon>
    </lineage>
</organism>
<evidence type="ECO:0000256" key="2">
    <source>
        <dbReference type="ARBA" id="ARBA00011233"/>
    </source>
</evidence>
<feature type="compositionally biased region" description="Low complexity" evidence="11">
    <location>
        <begin position="41"/>
        <end position="52"/>
    </location>
</feature>
<feature type="domain" description="Porin" evidence="13">
    <location>
        <begin position="7"/>
        <end position="336"/>
    </location>
</feature>
<evidence type="ECO:0000256" key="7">
    <source>
        <dbReference type="ARBA" id="ARBA00023065"/>
    </source>
</evidence>
<evidence type="ECO:0000256" key="3">
    <source>
        <dbReference type="ARBA" id="ARBA00022448"/>
    </source>
</evidence>
<keyword evidence="4" id="KW-1134">Transmembrane beta strand</keyword>
<dbReference type="PRINTS" id="PR00184">
    <property type="entry name" value="NEISSPPORIN"/>
</dbReference>
<comment type="caution">
    <text evidence="14">The sequence shown here is derived from an EMBL/GenBank/DDBJ whole genome shotgun (WGS) entry which is preliminary data.</text>
</comment>
<dbReference type="RefSeq" id="WP_134081044.1">
    <property type="nucleotide sequence ID" value="NZ_SOQX01000001.1"/>
</dbReference>
<evidence type="ECO:0000256" key="10">
    <source>
        <dbReference type="ARBA" id="ARBA00023237"/>
    </source>
</evidence>